<protein>
    <submittedName>
        <fullName evidence="2">Uncharacterized protein</fullName>
    </submittedName>
</protein>
<organism evidence="2 3">
    <name type="scientific">Trichonephila clavipes</name>
    <name type="common">Golden silk orbweaver</name>
    <name type="synonym">Nephila clavipes</name>
    <dbReference type="NCBI Taxonomy" id="2585209"/>
    <lineage>
        <taxon>Eukaryota</taxon>
        <taxon>Metazoa</taxon>
        <taxon>Ecdysozoa</taxon>
        <taxon>Arthropoda</taxon>
        <taxon>Chelicerata</taxon>
        <taxon>Arachnida</taxon>
        <taxon>Araneae</taxon>
        <taxon>Araneomorphae</taxon>
        <taxon>Entelegynae</taxon>
        <taxon>Araneoidea</taxon>
        <taxon>Nephilidae</taxon>
        <taxon>Trichonephila</taxon>
    </lineage>
</organism>
<evidence type="ECO:0000313" key="3">
    <source>
        <dbReference type="Proteomes" id="UP000887159"/>
    </source>
</evidence>
<dbReference type="EMBL" id="BMAU01021347">
    <property type="protein sequence ID" value="GFY17934.1"/>
    <property type="molecule type" value="Genomic_DNA"/>
</dbReference>
<reference evidence="2" key="1">
    <citation type="submission" date="2020-08" db="EMBL/GenBank/DDBJ databases">
        <title>Multicomponent nature underlies the extraordinary mechanical properties of spider dragline silk.</title>
        <authorList>
            <person name="Kono N."/>
            <person name="Nakamura H."/>
            <person name="Mori M."/>
            <person name="Yoshida Y."/>
            <person name="Ohtoshi R."/>
            <person name="Malay A.D."/>
            <person name="Moran D.A.P."/>
            <person name="Tomita M."/>
            <person name="Numata K."/>
            <person name="Arakawa K."/>
        </authorList>
    </citation>
    <scope>NUCLEOTIDE SEQUENCE</scope>
</reference>
<dbReference type="Proteomes" id="UP000887159">
    <property type="component" value="Unassembled WGS sequence"/>
</dbReference>
<name>A0A8X6VQV2_TRICX</name>
<keyword evidence="3" id="KW-1185">Reference proteome</keyword>
<proteinExistence type="predicted"/>
<evidence type="ECO:0000313" key="2">
    <source>
        <dbReference type="EMBL" id="GFY17934.1"/>
    </source>
</evidence>
<comment type="caution">
    <text evidence="2">The sequence shown here is derived from an EMBL/GenBank/DDBJ whole genome shotgun (WGS) entry which is preliminary data.</text>
</comment>
<accession>A0A8X6VQV2</accession>
<gene>
    <name evidence="2" type="ORF">TNCV_3384271</name>
</gene>
<sequence>MKEPEASEQKNFQVHFVKQSNRTSRLRDDSSISSKASFHSERPLRYRAGTHDMPNMIRYLDHWATATLHQ</sequence>
<feature type="region of interest" description="Disordered" evidence="1">
    <location>
        <begin position="1"/>
        <end position="38"/>
    </location>
</feature>
<evidence type="ECO:0000256" key="1">
    <source>
        <dbReference type="SAM" id="MobiDB-lite"/>
    </source>
</evidence>
<dbReference type="AlphaFoldDB" id="A0A8X6VQV2"/>